<evidence type="ECO:0000256" key="2">
    <source>
        <dbReference type="ARBA" id="ARBA00022475"/>
    </source>
</evidence>
<dbReference type="AlphaFoldDB" id="A0A8J3KPM5"/>
<keyword evidence="10" id="KW-1185">Reference proteome</keyword>
<evidence type="ECO:0000256" key="5">
    <source>
        <dbReference type="ARBA" id="ARBA00023136"/>
    </source>
</evidence>
<proteinExistence type="predicted"/>
<evidence type="ECO:0000313" key="10">
    <source>
        <dbReference type="Proteomes" id="UP000630887"/>
    </source>
</evidence>
<organism evidence="9 10">
    <name type="scientific">Catellatospora coxensis</name>
    <dbReference type="NCBI Taxonomy" id="310354"/>
    <lineage>
        <taxon>Bacteria</taxon>
        <taxon>Bacillati</taxon>
        <taxon>Actinomycetota</taxon>
        <taxon>Actinomycetes</taxon>
        <taxon>Micromonosporales</taxon>
        <taxon>Micromonosporaceae</taxon>
        <taxon>Catellatospora</taxon>
    </lineage>
</organism>
<feature type="transmembrane region" description="Helical" evidence="6">
    <location>
        <begin position="44"/>
        <end position="67"/>
    </location>
</feature>
<dbReference type="Proteomes" id="UP000630887">
    <property type="component" value="Unassembled WGS sequence"/>
</dbReference>
<evidence type="ECO:0000256" key="6">
    <source>
        <dbReference type="SAM" id="Phobius"/>
    </source>
</evidence>
<dbReference type="InterPro" id="IPR018649">
    <property type="entry name" value="SHOCT"/>
</dbReference>
<keyword evidence="4 6" id="KW-1133">Transmembrane helix</keyword>
<evidence type="ECO:0000256" key="3">
    <source>
        <dbReference type="ARBA" id="ARBA00022692"/>
    </source>
</evidence>
<keyword evidence="3 6" id="KW-0812">Transmembrane</keyword>
<evidence type="ECO:0000313" key="9">
    <source>
        <dbReference type="EMBL" id="GIG03727.1"/>
    </source>
</evidence>
<evidence type="ECO:0000256" key="1">
    <source>
        <dbReference type="ARBA" id="ARBA00004651"/>
    </source>
</evidence>
<keyword evidence="2" id="KW-1003">Cell membrane</keyword>
<accession>A0A8J3KPM5</accession>
<feature type="domain" description="SHOCT" evidence="7">
    <location>
        <begin position="103"/>
        <end position="130"/>
    </location>
</feature>
<dbReference type="Pfam" id="PF09851">
    <property type="entry name" value="SHOCT"/>
    <property type="match status" value="1"/>
</dbReference>
<name>A0A8J3KPM5_9ACTN</name>
<feature type="domain" description="Cardiolipin synthase N-terminal" evidence="8">
    <location>
        <begin position="22"/>
        <end position="68"/>
    </location>
</feature>
<evidence type="ECO:0000256" key="4">
    <source>
        <dbReference type="ARBA" id="ARBA00022989"/>
    </source>
</evidence>
<gene>
    <name evidence="9" type="ORF">Cco03nite_04270</name>
</gene>
<evidence type="ECO:0000259" key="7">
    <source>
        <dbReference type="Pfam" id="PF09851"/>
    </source>
</evidence>
<reference evidence="9 10" key="1">
    <citation type="submission" date="2021-01" db="EMBL/GenBank/DDBJ databases">
        <title>Whole genome shotgun sequence of Catellatospora coxensis NBRC 107359.</title>
        <authorList>
            <person name="Komaki H."/>
            <person name="Tamura T."/>
        </authorList>
    </citation>
    <scope>NUCLEOTIDE SEQUENCE [LARGE SCALE GENOMIC DNA]</scope>
    <source>
        <strain evidence="9 10">NBRC 107359</strain>
    </source>
</reference>
<dbReference type="GO" id="GO:0005886">
    <property type="term" value="C:plasma membrane"/>
    <property type="evidence" value="ECO:0007669"/>
    <property type="project" value="UniProtKB-SubCell"/>
</dbReference>
<comment type="subcellular location">
    <subcellularLocation>
        <location evidence="1">Cell membrane</location>
        <topology evidence="1">Multi-pass membrane protein</topology>
    </subcellularLocation>
</comment>
<keyword evidence="5 6" id="KW-0472">Membrane</keyword>
<protein>
    <submittedName>
        <fullName evidence="9">Membrane protein</fullName>
    </submittedName>
</protein>
<feature type="transmembrane region" description="Helical" evidence="6">
    <location>
        <begin position="12"/>
        <end position="32"/>
    </location>
</feature>
<sequence>MAQSSFGNGDFLLFMFEFFLFVIWFWLLIMIFSDLFRDHETSGWAKALWTILVIVLPFLGILLYLIVRGRGMTDRALKQQQAMKQQMDAQIRAAVGTGGSPADQIAQAKSLLDTGAITQAEFEVLKSKALSS</sequence>
<comment type="caution">
    <text evidence="9">The sequence shown here is derived from an EMBL/GenBank/DDBJ whole genome shotgun (WGS) entry which is preliminary data.</text>
</comment>
<dbReference type="EMBL" id="BONI01000002">
    <property type="protein sequence ID" value="GIG03727.1"/>
    <property type="molecule type" value="Genomic_DNA"/>
</dbReference>
<dbReference type="Pfam" id="PF13396">
    <property type="entry name" value="PLDc_N"/>
    <property type="match status" value="1"/>
</dbReference>
<dbReference type="InterPro" id="IPR027379">
    <property type="entry name" value="CLS_N"/>
</dbReference>
<evidence type="ECO:0000259" key="8">
    <source>
        <dbReference type="Pfam" id="PF13396"/>
    </source>
</evidence>